<dbReference type="InterPro" id="IPR017985">
    <property type="entry name" value="MeTrfase_CN4_CS"/>
</dbReference>
<keyword evidence="5" id="KW-0949">S-adenosyl-L-methionine</keyword>
<dbReference type="SUPFAM" id="SSF53335">
    <property type="entry name" value="S-adenosyl-L-methionine-dependent methyltransferases"/>
    <property type="match status" value="2"/>
</dbReference>
<evidence type="ECO:0000256" key="4">
    <source>
        <dbReference type="ARBA" id="ARBA00022679"/>
    </source>
</evidence>
<dbReference type="GO" id="GO:0009307">
    <property type="term" value="P:DNA restriction-modification system"/>
    <property type="evidence" value="ECO:0007669"/>
    <property type="project" value="UniProtKB-KW"/>
</dbReference>
<accession>A0AAN4PZ20</accession>
<comment type="similarity">
    <text evidence="1">Belongs to the N(4)/N(6)-methyltransferase family. N(4) subfamily.</text>
</comment>
<evidence type="ECO:0000313" key="9">
    <source>
        <dbReference type="Proteomes" id="UP000248291"/>
    </source>
</evidence>
<evidence type="ECO:0000256" key="6">
    <source>
        <dbReference type="ARBA" id="ARBA00022747"/>
    </source>
</evidence>
<name>A0AAN4PZ20_PSESF</name>
<keyword evidence="4" id="KW-0808">Transferase</keyword>
<dbReference type="InterPro" id="IPR029063">
    <property type="entry name" value="SAM-dependent_MTases_sf"/>
</dbReference>
<dbReference type="GO" id="GO:0015667">
    <property type="term" value="F:site-specific DNA-methyltransferase (cytosine-N4-specific) activity"/>
    <property type="evidence" value="ECO:0007669"/>
    <property type="project" value="UniProtKB-EC"/>
</dbReference>
<dbReference type="AlphaFoldDB" id="A0AAN4PZ20"/>
<dbReference type="GO" id="GO:0032259">
    <property type="term" value="P:methylation"/>
    <property type="evidence" value="ECO:0007669"/>
    <property type="project" value="UniProtKB-KW"/>
</dbReference>
<evidence type="ECO:0000256" key="3">
    <source>
        <dbReference type="ARBA" id="ARBA00022603"/>
    </source>
</evidence>
<evidence type="ECO:0000256" key="2">
    <source>
        <dbReference type="ARBA" id="ARBA00012185"/>
    </source>
</evidence>
<dbReference type="GO" id="GO:0003677">
    <property type="term" value="F:DNA binding"/>
    <property type="evidence" value="ECO:0007669"/>
    <property type="project" value="InterPro"/>
</dbReference>
<evidence type="ECO:0000256" key="7">
    <source>
        <dbReference type="ARBA" id="ARBA00049120"/>
    </source>
</evidence>
<evidence type="ECO:0000313" key="8">
    <source>
        <dbReference type="EMBL" id="GBH14287.1"/>
    </source>
</evidence>
<comment type="caution">
    <text evidence="8">The sequence shown here is derived from an EMBL/GenBank/DDBJ whole genome shotgun (WGS) entry which is preliminary data.</text>
</comment>
<dbReference type="PROSITE" id="PS00093">
    <property type="entry name" value="N4_MTASE"/>
    <property type="match status" value="1"/>
</dbReference>
<reference evidence="8 9" key="1">
    <citation type="submission" date="2018-04" db="EMBL/GenBank/DDBJ databases">
        <title>Draft genome sequence of Pseudomonas syringae pv. actinidiae biovar 3 strains isolated from kiwifruit in Kagawa prefecture.</title>
        <authorList>
            <person name="Tabuchi M."/>
            <person name="Saito M."/>
            <person name="Fujiwara S."/>
            <person name="Sasa N."/>
            <person name="Akimitsu K."/>
            <person name="Gomi K."/>
            <person name="Konishi-Sugita S."/>
            <person name="Hamano K."/>
            <person name="Kataoka I."/>
        </authorList>
    </citation>
    <scope>NUCLEOTIDE SEQUENCE [LARGE SCALE GENOMIC DNA]</scope>
    <source>
        <strain evidence="8 9">MAFF212211</strain>
    </source>
</reference>
<organism evidence="8 9">
    <name type="scientific">Pseudomonas syringae pv. actinidiae</name>
    <dbReference type="NCBI Taxonomy" id="103796"/>
    <lineage>
        <taxon>Bacteria</taxon>
        <taxon>Pseudomonadati</taxon>
        <taxon>Pseudomonadota</taxon>
        <taxon>Gammaproteobacteria</taxon>
        <taxon>Pseudomonadales</taxon>
        <taxon>Pseudomonadaceae</taxon>
        <taxon>Pseudomonas</taxon>
        <taxon>Pseudomonas syringae</taxon>
    </lineage>
</organism>
<dbReference type="EC" id="2.1.1.113" evidence="2"/>
<dbReference type="RefSeq" id="WP_017705041.1">
    <property type="nucleotide sequence ID" value="NZ_CP017007.1"/>
</dbReference>
<keyword evidence="6" id="KW-0680">Restriction system</keyword>
<dbReference type="Proteomes" id="UP000248291">
    <property type="component" value="Unassembled WGS sequence"/>
</dbReference>
<comment type="catalytic activity">
    <reaction evidence="7">
        <text>a 2'-deoxycytidine in DNA + S-adenosyl-L-methionine = an N(4)-methyl-2'-deoxycytidine in DNA + S-adenosyl-L-homocysteine + H(+)</text>
        <dbReference type="Rhea" id="RHEA:16857"/>
        <dbReference type="Rhea" id="RHEA-COMP:11369"/>
        <dbReference type="Rhea" id="RHEA-COMP:13674"/>
        <dbReference type="ChEBI" id="CHEBI:15378"/>
        <dbReference type="ChEBI" id="CHEBI:57856"/>
        <dbReference type="ChEBI" id="CHEBI:59789"/>
        <dbReference type="ChEBI" id="CHEBI:85452"/>
        <dbReference type="ChEBI" id="CHEBI:137933"/>
        <dbReference type="EC" id="2.1.1.113"/>
    </reaction>
</comment>
<gene>
    <name evidence="8" type="ORF">KPSA3_00173</name>
</gene>
<proteinExistence type="inferred from homology"/>
<dbReference type="Gene3D" id="3.40.50.150">
    <property type="entry name" value="Vaccinia Virus protein VP39"/>
    <property type="match status" value="2"/>
</dbReference>
<evidence type="ECO:0000256" key="5">
    <source>
        <dbReference type="ARBA" id="ARBA00022691"/>
    </source>
</evidence>
<keyword evidence="3 8" id="KW-0489">Methyltransferase</keyword>
<sequence>MQEPREIANPKRRLDPEEMAGRKLFPYYAGFSSSFVESILPTLNLRPGATVLDPWNGSGTTTVAAFNQGFTAIGSDLNPAMIMVAKAAFLSIYDLDSLVPLARSITENLRGQLNPVAHDPLANWFDPKSTAYLREVEMRINHTLVSHGEYLILDSDESLEKVTPLAAFFYLALFRVVRRLTQDFVASNPTWIKLAKNPEDKKAIVKRSVAELFVREISMMCEHRERFTASSDAEGSGIRLLLANSHTLPLQAASVDAIITSPPYCTRIDYAVATYVELAVLRIGGDRFSRLRQALTGSSTVQKQAIEVNRAWGGKCSEFLKALYDHPSKASKTYYFKNHVQYFNSIYRSLEESNRVLAAKAPCVLVVQNSYYKEIRNDVAAMIEEMASGLGMNVVGRSDFSASRSMVDLNQRSQKYVNNRSTLESVIFLENG</sequence>
<protein>
    <recommendedName>
        <fullName evidence="2">site-specific DNA-methyltransferase (cytosine-N(4)-specific)</fullName>
        <ecNumber evidence="2">2.1.1.113</ecNumber>
    </recommendedName>
</protein>
<dbReference type="EMBL" id="BGKA01000004">
    <property type="protein sequence ID" value="GBH14287.1"/>
    <property type="molecule type" value="Genomic_DNA"/>
</dbReference>
<evidence type="ECO:0000256" key="1">
    <source>
        <dbReference type="ARBA" id="ARBA00010203"/>
    </source>
</evidence>